<accession>A0A0P9D6V6</accession>
<reference evidence="2 3" key="1">
    <citation type="submission" date="2015-09" db="EMBL/GenBank/DDBJ databases">
        <title>Draft genome sequence of Kouleothrix aurantiaca JCM 19913.</title>
        <authorList>
            <person name="Hemp J."/>
        </authorList>
    </citation>
    <scope>NUCLEOTIDE SEQUENCE [LARGE SCALE GENOMIC DNA]</scope>
    <source>
        <strain evidence="2 3">COM-B</strain>
    </source>
</reference>
<dbReference type="InterPro" id="IPR042099">
    <property type="entry name" value="ANL_N_sf"/>
</dbReference>
<gene>
    <name evidence="2" type="ORF">SE17_01870</name>
</gene>
<dbReference type="AlphaFoldDB" id="A0A0P9D6V6"/>
<dbReference type="PANTHER" id="PTHR36932:SF1">
    <property type="entry name" value="CAPSULAR POLYSACCHARIDE BIOSYNTHESIS PROTEIN"/>
    <property type="match status" value="1"/>
</dbReference>
<evidence type="ECO:0000313" key="3">
    <source>
        <dbReference type="Proteomes" id="UP000050509"/>
    </source>
</evidence>
<proteinExistence type="predicted"/>
<name>A0A0P9D6V6_9CHLR</name>
<evidence type="ECO:0000313" key="2">
    <source>
        <dbReference type="EMBL" id="KPV54730.1"/>
    </source>
</evidence>
<feature type="region of interest" description="Disordered" evidence="1">
    <location>
        <begin position="434"/>
        <end position="453"/>
    </location>
</feature>
<dbReference type="Proteomes" id="UP000050509">
    <property type="component" value="Unassembled WGS sequence"/>
</dbReference>
<dbReference type="InterPro" id="IPR053158">
    <property type="entry name" value="CapK_Type1_Caps_Biosynth"/>
</dbReference>
<dbReference type="PATRIC" id="fig|186479.3.peg.3341"/>
<organism evidence="2 3">
    <name type="scientific">Kouleothrix aurantiaca</name>
    <dbReference type="NCBI Taxonomy" id="186479"/>
    <lineage>
        <taxon>Bacteria</taxon>
        <taxon>Bacillati</taxon>
        <taxon>Chloroflexota</taxon>
        <taxon>Chloroflexia</taxon>
        <taxon>Chloroflexales</taxon>
        <taxon>Roseiflexineae</taxon>
        <taxon>Roseiflexaceae</taxon>
        <taxon>Kouleothrix</taxon>
    </lineage>
</organism>
<dbReference type="SUPFAM" id="SSF56801">
    <property type="entry name" value="Acetyl-CoA synthetase-like"/>
    <property type="match status" value="1"/>
</dbReference>
<protein>
    <submittedName>
        <fullName evidence="2">CoF synthetase</fullName>
    </submittedName>
</protein>
<dbReference type="EMBL" id="LJCR01000019">
    <property type="protein sequence ID" value="KPV54730.1"/>
    <property type="molecule type" value="Genomic_DNA"/>
</dbReference>
<evidence type="ECO:0000256" key="1">
    <source>
        <dbReference type="SAM" id="MobiDB-lite"/>
    </source>
</evidence>
<keyword evidence="3" id="KW-1185">Reference proteome</keyword>
<dbReference type="Gene3D" id="3.40.50.12780">
    <property type="entry name" value="N-terminal domain of ligase-like"/>
    <property type="match status" value="1"/>
</dbReference>
<comment type="caution">
    <text evidence="2">The sequence shown here is derived from an EMBL/GenBank/DDBJ whole genome shotgun (WGS) entry which is preliminary data.</text>
</comment>
<dbReference type="PANTHER" id="PTHR36932">
    <property type="entry name" value="CAPSULAR POLYSACCHARIDE BIOSYNTHESIS PROTEIN"/>
    <property type="match status" value="1"/>
</dbReference>
<sequence length="453" mass="50266">MSESVLWLLRDVRRARKQGIAAIEQRQRARLAELVAFARANSPYYRELYEKLPERVEDPTLLPITSKKALMGRFDDWVTDREVTIEKVRPFVENPELFGKQFLGKYLVNTTSGTTGTHGIFLTDKRSLSVIGPLFLRMLSAWLGPRDIIRIIAGGGRIGSVLATGTPLATGVGIARFRRRLGKAFQALSVHAPLSELVAALNIFQPVIVMSYATVTKLLAGEQEAGRLHINPALVLLVAEGLAADEYDRIARVFNTKVGNSYAASECPFISYNCEYGWLHVNADWVVLEPVDADYRAVPPGVQSHTVLISNLANRVQPILRYDLGDSVLQRPDPCPCGNPLPAIRVQGRAADMLTFPTEGGERISMPPLLFGTSIYHIPGIEQFQAVQTTPANLRVRLRLEAGADPDRVWQAVYARITHLLMEHKLSHVILERAEEPPEQSPGGKYREIIPLG</sequence>